<accession>A0A2S7IGJ2</accession>
<keyword evidence="3" id="KW-0645">Protease</keyword>
<dbReference type="InterPro" id="IPR029062">
    <property type="entry name" value="Class_I_gatase-like"/>
</dbReference>
<dbReference type="Proteomes" id="UP000239590">
    <property type="component" value="Unassembled WGS sequence"/>
</dbReference>
<dbReference type="CDD" id="cd03143">
    <property type="entry name" value="A4_beta-galactosidase_middle_domain"/>
    <property type="match status" value="1"/>
</dbReference>
<evidence type="ECO:0000256" key="3">
    <source>
        <dbReference type="ARBA" id="ARBA00022670"/>
    </source>
</evidence>
<evidence type="ECO:0000256" key="5">
    <source>
        <dbReference type="ARBA" id="ARBA00022833"/>
    </source>
</evidence>
<evidence type="ECO:0000256" key="6">
    <source>
        <dbReference type="ARBA" id="ARBA00023049"/>
    </source>
</evidence>
<gene>
    <name evidence="10" type="ORF">C5O19_22295</name>
</gene>
<dbReference type="AlphaFoldDB" id="A0A2S7IGJ2"/>
<evidence type="ECO:0000256" key="2">
    <source>
        <dbReference type="ARBA" id="ARBA00005988"/>
    </source>
</evidence>
<dbReference type="InterPro" id="IPR000834">
    <property type="entry name" value="Peptidase_M14"/>
</dbReference>
<comment type="similarity">
    <text evidence="2 7">Belongs to the peptidase M14 family.</text>
</comment>
<dbReference type="RefSeq" id="WP_104715605.1">
    <property type="nucleotide sequence ID" value="NZ_PTRA01000006.1"/>
</dbReference>
<dbReference type="SMART" id="SM00631">
    <property type="entry name" value="Zn_pept"/>
    <property type="match status" value="1"/>
</dbReference>
<evidence type="ECO:0000313" key="11">
    <source>
        <dbReference type="Proteomes" id="UP000239590"/>
    </source>
</evidence>
<dbReference type="GO" id="GO:0005615">
    <property type="term" value="C:extracellular space"/>
    <property type="evidence" value="ECO:0007669"/>
    <property type="project" value="TreeGrafter"/>
</dbReference>
<evidence type="ECO:0000256" key="7">
    <source>
        <dbReference type="PROSITE-ProRule" id="PRU01379"/>
    </source>
</evidence>
<organism evidence="10 11">
    <name type="scientific">Siphonobacter curvatus</name>
    <dbReference type="NCBI Taxonomy" id="2094562"/>
    <lineage>
        <taxon>Bacteria</taxon>
        <taxon>Pseudomonadati</taxon>
        <taxon>Bacteroidota</taxon>
        <taxon>Cytophagia</taxon>
        <taxon>Cytophagales</taxon>
        <taxon>Cytophagaceae</taxon>
        <taxon>Siphonobacter</taxon>
    </lineage>
</organism>
<feature type="signal peptide" evidence="8">
    <location>
        <begin position="1"/>
        <end position="20"/>
    </location>
</feature>
<comment type="cofactor">
    <cofactor evidence="1">
        <name>Zn(2+)</name>
        <dbReference type="ChEBI" id="CHEBI:29105"/>
    </cofactor>
</comment>
<name>A0A2S7IGJ2_9BACT</name>
<dbReference type="Gene3D" id="3.40.630.10">
    <property type="entry name" value="Zn peptidases"/>
    <property type="match status" value="1"/>
</dbReference>
<dbReference type="SUPFAM" id="SSF52317">
    <property type="entry name" value="Class I glutamine amidotransferase-like"/>
    <property type="match status" value="1"/>
</dbReference>
<dbReference type="OrthoDB" id="9758209at2"/>
<feature type="chain" id="PRO_5015704628" evidence="8">
    <location>
        <begin position="21"/>
        <end position="862"/>
    </location>
</feature>
<dbReference type="Pfam" id="PF00246">
    <property type="entry name" value="Peptidase_M14"/>
    <property type="match status" value="1"/>
</dbReference>
<evidence type="ECO:0000313" key="10">
    <source>
        <dbReference type="EMBL" id="PQA54481.1"/>
    </source>
</evidence>
<proteinExistence type="inferred from homology"/>
<keyword evidence="5" id="KW-0862">Zinc</keyword>
<reference evidence="11" key="1">
    <citation type="submission" date="2018-02" db="EMBL/GenBank/DDBJ databases">
        <title>Genome sequencing of Solimonas sp. HR-BB.</title>
        <authorList>
            <person name="Lee Y."/>
            <person name="Jeon C.O."/>
        </authorList>
    </citation>
    <scope>NUCLEOTIDE SEQUENCE [LARGE SCALE GENOMIC DNA]</scope>
    <source>
        <strain evidence="11">HR-U</strain>
    </source>
</reference>
<dbReference type="GO" id="GO:0004181">
    <property type="term" value="F:metallocarboxypeptidase activity"/>
    <property type="evidence" value="ECO:0007669"/>
    <property type="project" value="InterPro"/>
</dbReference>
<dbReference type="Gene3D" id="3.40.50.880">
    <property type="match status" value="1"/>
</dbReference>
<feature type="domain" description="Peptidase M14" evidence="9">
    <location>
        <begin position="50"/>
        <end position="369"/>
    </location>
</feature>
<keyword evidence="4" id="KW-0378">Hydrolase</keyword>
<sequence length="862" mass="95434">MNQRLLLVLFLLLASSSLWAQQSYYFPNTGTFDSRVPSPEQFLGYPIGTHYTRHDQIVAYFKELERTSNGKAHVQVIGKSYEERPQIILTITAPENYSNLEKIRQKHLTVTDPAQPNLTKADPVIVLLGYSVHGAETSGGEAALLTAYYLVANQSAETAQYLKESVILIDPAQNPDGRDRAANWHNMYKSFPPVSDPADLEHLQGFPGGRVNHYFTDLNRDWLSAEQIESKNRVDFSHQWYPNVHIDFHEMGTNSTYYFEPTPAGHQSPLLPQSSYDFNATLAKYHAEALDKIGSLYFTKESFDNLSPIYGSTYPDFYGAVGVTFEQGSSRGLVQESTSGPVTFPFTIRNHLVTGLATLKGALAEKENLFKLQKDFFKSAVTQGKANPAKAFVFGDSRDVSLTNKLLSLVLRHRLKVYTLNADVTADGKKFEKGKAYVVPAEQPFFRIVHSLFEETPKLKDSTFYDNTSWSVVHAYGIQQAKLNSVPSLGQAVTAVPTVQGGVAGGKAQLAYLLNWSEYNASRALYSLLSQGVLVKTSLKPFTSQTATGPQKFSYGSLVIPVAGQKISSDSLYRAVEEASRRSNLTFATTSTGFSLEGIDLGSNNILPVRKPEVALVTGATSGLAEAGQVWFLLNEHLQLPVSKLDPQSLERVSLDRYQVLVLPNGTYREWSKPTVDALKAWVSRGGTLITFRTASEWAISQGFAKERVFVDSSATRRNASVTRVDYATRAETEAPRRINGGIFQADIDITNPIAFGLNDRKIFFTKTGNTILLPSKDKYATVAKYLPSSYISGYVSRENVAKINSTASILVGQLGQGKVVLFAEDPTYRHYWHGTNRLFLNALFYGNLIQLQSAFLGAAEE</sequence>
<dbReference type="PANTHER" id="PTHR11705:SF143">
    <property type="entry name" value="SLL0236 PROTEIN"/>
    <property type="match status" value="1"/>
</dbReference>
<dbReference type="EMBL" id="PTRA01000006">
    <property type="protein sequence ID" value="PQA54481.1"/>
    <property type="molecule type" value="Genomic_DNA"/>
</dbReference>
<evidence type="ECO:0000256" key="1">
    <source>
        <dbReference type="ARBA" id="ARBA00001947"/>
    </source>
</evidence>
<comment type="caution">
    <text evidence="10">The sequence shown here is derived from an EMBL/GenBank/DDBJ whole genome shotgun (WGS) entry which is preliminary data.</text>
</comment>
<comment type="caution">
    <text evidence="7">Lacks conserved residue(s) required for the propagation of feature annotation.</text>
</comment>
<dbReference type="GO" id="GO:0006508">
    <property type="term" value="P:proteolysis"/>
    <property type="evidence" value="ECO:0007669"/>
    <property type="project" value="UniProtKB-KW"/>
</dbReference>
<dbReference type="PANTHER" id="PTHR11705">
    <property type="entry name" value="PROTEASE FAMILY M14 CARBOXYPEPTIDASE A,B"/>
    <property type="match status" value="1"/>
</dbReference>
<keyword evidence="11" id="KW-1185">Reference proteome</keyword>
<dbReference type="SUPFAM" id="SSF53187">
    <property type="entry name" value="Zn-dependent exopeptidases"/>
    <property type="match status" value="1"/>
</dbReference>
<dbReference type="GO" id="GO:0008270">
    <property type="term" value="F:zinc ion binding"/>
    <property type="evidence" value="ECO:0007669"/>
    <property type="project" value="InterPro"/>
</dbReference>
<keyword evidence="8" id="KW-0732">Signal</keyword>
<keyword evidence="6" id="KW-0482">Metalloprotease</keyword>
<evidence type="ECO:0000256" key="4">
    <source>
        <dbReference type="ARBA" id="ARBA00022801"/>
    </source>
</evidence>
<evidence type="ECO:0000256" key="8">
    <source>
        <dbReference type="SAM" id="SignalP"/>
    </source>
</evidence>
<evidence type="ECO:0000259" key="9">
    <source>
        <dbReference type="PROSITE" id="PS52035"/>
    </source>
</evidence>
<dbReference type="PROSITE" id="PS52035">
    <property type="entry name" value="PEPTIDASE_M14"/>
    <property type="match status" value="1"/>
</dbReference>
<protein>
    <submittedName>
        <fullName evidence="10">Peptidase M14</fullName>
    </submittedName>
</protein>